<dbReference type="SUPFAM" id="SSF52499">
    <property type="entry name" value="Isochorismatase-like hydrolases"/>
    <property type="match status" value="1"/>
</dbReference>
<organism evidence="2 3">
    <name type="scientific">Candidatus Geothrix odensensis</name>
    <dbReference type="NCBI Taxonomy" id="2954440"/>
    <lineage>
        <taxon>Bacteria</taxon>
        <taxon>Pseudomonadati</taxon>
        <taxon>Acidobacteriota</taxon>
        <taxon>Holophagae</taxon>
        <taxon>Holophagales</taxon>
        <taxon>Holophagaceae</taxon>
        <taxon>Geothrix</taxon>
    </lineage>
</organism>
<dbReference type="PANTHER" id="PTHR14119:SF3">
    <property type="entry name" value="ISOCHORISMATASE DOMAIN-CONTAINING PROTEIN 2"/>
    <property type="match status" value="1"/>
</dbReference>
<dbReference type="InterPro" id="IPR036380">
    <property type="entry name" value="Isochorismatase-like_sf"/>
</dbReference>
<evidence type="ECO:0000313" key="2">
    <source>
        <dbReference type="EMBL" id="MBK8573470.1"/>
    </source>
</evidence>
<name>A0A936K7S1_9BACT</name>
<dbReference type="Gene3D" id="3.40.50.850">
    <property type="entry name" value="Isochorismatase-like"/>
    <property type="match status" value="1"/>
</dbReference>
<sequence length="197" mass="21722">MALLDASRSTLVVIDFQGKLVHMVHRPAPVLEAARRLLRLADLFGVPVVLTEQYPKGIGPTEESIRAIYDGLATRRFFLEKTAFGCCGDAGFETLLQQAQPMLRAPQRQIVIAGIEAHVCVMQTVLELLAQGSEVHLCWDAISGRGEEYRNRALDRMAAAGATITNHESVAFEWARDKNHPQFKALSALMKEGQPQG</sequence>
<accession>A0A936K7S1</accession>
<dbReference type="Proteomes" id="UP000709959">
    <property type="component" value="Unassembled WGS sequence"/>
</dbReference>
<dbReference type="InterPro" id="IPR050993">
    <property type="entry name" value="Isochorismatase_domain"/>
</dbReference>
<dbReference type="EMBL" id="JADKCH010000019">
    <property type="protein sequence ID" value="MBK8573470.1"/>
    <property type="molecule type" value="Genomic_DNA"/>
</dbReference>
<dbReference type="InterPro" id="IPR000868">
    <property type="entry name" value="Isochorismatase-like_dom"/>
</dbReference>
<evidence type="ECO:0000259" key="1">
    <source>
        <dbReference type="Pfam" id="PF00857"/>
    </source>
</evidence>
<proteinExistence type="predicted"/>
<protein>
    <submittedName>
        <fullName evidence="2">Isochorismatase family protein</fullName>
    </submittedName>
</protein>
<comment type="caution">
    <text evidence="2">The sequence shown here is derived from an EMBL/GenBank/DDBJ whole genome shotgun (WGS) entry which is preliminary data.</text>
</comment>
<gene>
    <name evidence="2" type="ORF">IPN91_12730</name>
</gene>
<dbReference type="Pfam" id="PF00857">
    <property type="entry name" value="Isochorismatase"/>
    <property type="match status" value="1"/>
</dbReference>
<feature type="domain" description="Isochorismatase-like" evidence="1">
    <location>
        <begin position="10"/>
        <end position="168"/>
    </location>
</feature>
<evidence type="ECO:0000313" key="3">
    <source>
        <dbReference type="Proteomes" id="UP000709959"/>
    </source>
</evidence>
<reference evidence="2 3" key="1">
    <citation type="submission" date="2020-10" db="EMBL/GenBank/DDBJ databases">
        <title>Connecting structure to function with the recovery of over 1000 high-quality activated sludge metagenome-assembled genomes encoding full-length rRNA genes using long-read sequencing.</title>
        <authorList>
            <person name="Singleton C.M."/>
            <person name="Petriglieri F."/>
            <person name="Kristensen J.M."/>
            <person name="Kirkegaard R.H."/>
            <person name="Michaelsen T.Y."/>
            <person name="Andersen M.H."/>
            <person name="Karst S.M."/>
            <person name="Dueholm M.S."/>
            <person name="Nielsen P.H."/>
            <person name="Albertsen M."/>
        </authorList>
    </citation>
    <scope>NUCLEOTIDE SEQUENCE [LARGE SCALE GENOMIC DNA]</scope>
    <source>
        <strain evidence="2">OdNE_18-Q3-R46-58_MAXAC.008</strain>
    </source>
</reference>
<dbReference type="PANTHER" id="PTHR14119">
    <property type="entry name" value="HYDROLASE"/>
    <property type="match status" value="1"/>
</dbReference>
<dbReference type="AlphaFoldDB" id="A0A936K7S1"/>